<evidence type="ECO:0000259" key="7">
    <source>
        <dbReference type="Pfam" id="PF12931"/>
    </source>
</evidence>
<feature type="compositionally biased region" description="Basic and acidic residues" evidence="6">
    <location>
        <begin position="894"/>
        <end position="917"/>
    </location>
</feature>
<feature type="region of interest" description="Disordered" evidence="6">
    <location>
        <begin position="67"/>
        <end position="89"/>
    </location>
</feature>
<dbReference type="GO" id="GO:0070973">
    <property type="term" value="P:protein localization to endoplasmic reticulum exit site"/>
    <property type="evidence" value="ECO:0007669"/>
    <property type="project" value="TreeGrafter"/>
</dbReference>
<evidence type="ECO:0000313" key="9">
    <source>
        <dbReference type="WBParaSite" id="Gr19_v10_g11381.t1"/>
    </source>
</evidence>
<dbReference type="PANTHER" id="PTHR13402:SF6">
    <property type="entry name" value="SECRETORY 16, ISOFORM I"/>
    <property type="match status" value="1"/>
</dbReference>
<dbReference type="PANTHER" id="PTHR13402">
    <property type="entry name" value="RGPR-RELATED"/>
    <property type="match status" value="1"/>
</dbReference>
<dbReference type="Pfam" id="PF12931">
    <property type="entry name" value="TPR_Sec16"/>
    <property type="match status" value="1"/>
</dbReference>
<dbReference type="InterPro" id="IPR024298">
    <property type="entry name" value="Sec16_Sec23-bd"/>
</dbReference>
<feature type="region of interest" description="Disordered" evidence="6">
    <location>
        <begin position="645"/>
        <end position="740"/>
    </location>
</feature>
<proteinExistence type="inferred from homology"/>
<evidence type="ECO:0000256" key="1">
    <source>
        <dbReference type="ARBA" id="ARBA00004240"/>
    </source>
</evidence>
<reference evidence="9" key="1">
    <citation type="submission" date="2022-11" db="UniProtKB">
        <authorList>
            <consortium name="WormBaseParasite"/>
        </authorList>
    </citation>
    <scope>IDENTIFICATION</scope>
</reference>
<feature type="compositionally biased region" description="Polar residues" evidence="6">
    <location>
        <begin position="698"/>
        <end position="709"/>
    </location>
</feature>
<feature type="compositionally biased region" description="Low complexity" evidence="6">
    <location>
        <begin position="820"/>
        <end position="831"/>
    </location>
</feature>
<evidence type="ECO:0000256" key="4">
    <source>
        <dbReference type="ARBA" id="ARBA00022824"/>
    </source>
</evidence>
<feature type="compositionally biased region" description="Low complexity" evidence="6">
    <location>
        <begin position="935"/>
        <end position="954"/>
    </location>
</feature>
<dbReference type="GO" id="GO:0016192">
    <property type="term" value="P:vesicle-mediated transport"/>
    <property type="evidence" value="ECO:0007669"/>
    <property type="project" value="UniProtKB-KW"/>
</dbReference>
<dbReference type="Gene3D" id="1.25.40.1030">
    <property type="match status" value="1"/>
</dbReference>
<dbReference type="GO" id="GO:0007030">
    <property type="term" value="P:Golgi organization"/>
    <property type="evidence" value="ECO:0007669"/>
    <property type="project" value="TreeGrafter"/>
</dbReference>
<feature type="region of interest" description="Disordered" evidence="6">
    <location>
        <begin position="804"/>
        <end position="857"/>
    </location>
</feature>
<sequence>MQPRQRKAKMANSRRSDFGEEFVERLRKDRFRKAYILVNGLSSGEEEEDEEELCFEDEDDEIASYAMDSSHRPPSVHSSRRPPSIAHSQRAGGAFGFDARDLYFFGVLSELTDKFTPERTARFIAKNPPPADFRSLGPNERIAYLLYFSLYGRYLSVGKFHNVFNREFFKYTSAGDSERVAFLKICRLTLEEYKRRALEQNKRAYKLSQKHLFSDGRATPDSRMSDRPSMESEDLNSIDSLTKELMFHRSPHAPVRFGRGGRIIYVDPTSSVSTVCVEDLKRFFKDTEGRRYVEMLETFKGPLLGGHTPPQTPLLFIQCQIDRLLQSDVYRANPSSCDANDCLLIWSLLEILIRQHGKVTGPDLARLLCSNQTKHLAVTHKSFLKSDDEFVRSTSAVSRQNSADTESSTASSALERVMRFLLGGHVDEAIESAIADGLLFDALLLAHRLFLNDRNRLDAIETRLMAHRSPQHPITTLLSVAADQPVPLLSNPTTYETNGWRSHIAIVLANLQSPTAMSAVYQLGLALAQKEFNSAADFCFLAVNLLSGFDCFQQQSENDGHQRKFIRLINATLPDDETNSSLTRFGWSILDYQATELFDYALQLVNPNSQTLLSNSNCYVKARLQYAQLLDELGGFKNAVELYRSDTSDHSKTPSPPPQPSAIPKSQFVQPQHPKTQLRGALTSSTHQPTRSPPKSLPGQSSVRTSIASQGEREELPSRRSRSPSPTVTLTHSPPNVSSIHAFMANPRTSESDEVGVFAEKANSQNNAQLQPPFLLPIPPFYNVGTIQNADANVQQPREMEAVNVADGDLRQMPPLKRPSVSSTSDKLSSSANPNGPKSVAAPLPNSTGHKNQEEFNNEKVTASADEKNEGSGGGGKGFLRGFFSKIKVPVDSNEMKLPEDKDPKIVWDPRLGRYVDQEQNQQPPEELAPPPIIPTYQPQQWHTAQSQEQQQHQVPTASRAFQGKSRRL</sequence>
<evidence type="ECO:0000256" key="2">
    <source>
        <dbReference type="ARBA" id="ARBA00005927"/>
    </source>
</evidence>
<dbReference type="CDD" id="cd09233">
    <property type="entry name" value="ACE1-Sec16-like"/>
    <property type="match status" value="1"/>
</dbReference>
<dbReference type="GO" id="GO:0012507">
    <property type="term" value="C:ER to Golgi transport vesicle membrane"/>
    <property type="evidence" value="ECO:0007669"/>
    <property type="project" value="TreeGrafter"/>
</dbReference>
<comment type="similarity">
    <text evidence="2">Belongs to the SEC16 family.</text>
</comment>
<evidence type="ECO:0000256" key="3">
    <source>
        <dbReference type="ARBA" id="ARBA00022448"/>
    </source>
</evidence>
<protein>
    <submittedName>
        <fullName evidence="9">Ancestral coatomer element 1 Sec16/Sec31 domain-containing protein</fullName>
    </submittedName>
</protein>
<accession>A0A914GUR0</accession>
<comment type="subcellular location">
    <subcellularLocation>
        <location evidence="1">Endoplasmic reticulum</location>
    </subcellularLocation>
</comment>
<keyword evidence="8" id="KW-1185">Reference proteome</keyword>
<feature type="domain" description="Sec16 Sec23-binding" evidence="7">
    <location>
        <begin position="419"/>
        <end position="639"/>
    </location>
</feature>
<evidence type="ECO:0000256" key="5">
    <source>
        <dbReference type="ARBA" id="ARBA00022892"/>
    </source>
</evidence>
<keyword evidence="5" id="KW-0931">ER-Golgi transport</keyword>
<dbReference type="WBParaSite" id="Gr19_v10_g11381.t1">
    <property type="protein sequence ID" value="Gr19_v10_g11381.t1"/>
    <property type="gene ID" value="Gr19_v10_g11381"/>
</dbReference>
<evidence type="ECO:0000313" key="8">
    <source>
        <dbReference type="Proteomes" id="UP000887572"/>
    </source>
</evidence>
<dbReference type="Proteomes" id="UP000887572">
    <property type="component" value="Unplaced"/>
</dbReference>
<feature type="compositionally biased region" description="Basic and acidic residues" evidence="6">
    <location>
        <begin position="214"/>
        <end position="230"/>
    </location>
</feature>
<evidence type="ECO:0000256" key="6">
    <source>
        <dbReference type="SAM" id="MobiDB-lite"/>
    </source>
</evidence>
<keyword evidence="4" id="KW-0256">Endoplasmic reticulum</keyword>
<dbReference type="GO" id="GO:0070971">
    <property type="term" value="C:endoplasmic reticulum exit site"/>
    <property type="evidence" value="ECO:0007669"/>
    <property type="project" value="TreeGrafter"/>
</dbReference>
<organism evidence="8 9">
    <name type="scientific">Globodera rostochiensis</name>
    <name type="common">Golden nematode worm</name>
    <name type="synonym">Heterodera rostochiensis</name>
    <dbReference type="NCBI Taxonomy" id="31243"/>
    <lineage>
        <taxon>Eukaryota</taxon>
        <taxon>Metazoa</taxon>
        <taxon>Ecdysozoa</taxon>
        <taxon>Nematoda</taxon>
        <taxon>Chromadorea</taxon>
        <taxon>Rhabditida</taxon>
        <taxon>Tylenchina</taxon>
        <taxon>Tylenchomorpha</taxon>
        <taxon>Tylenchoidea</taxon>
        <taxon>Heteroderidae</taxon>
        <taxon>Heteroderinae</taxon>
        <taxon>Globodera</taxon>
    </lineage>
</organism>
<feature type="compositionally biased region" description="Polar residues" evidence="6">
    <location>
        <begin position="727"/>
        <end position="739"/>
    </location>
</feature>
<dbReference type="AlphaFoldDB" id="A0A914GUR0"/>
<feature type="region of interest" description="Disordered" evidence="6">
    <location>
        <begin position="214"/>
        <end position="233"/>
    </location>
</feature>
<name>A0A914GUR0_GLORO</name>
<feature type="compositionally biased region" description="Low complexity" evidence="6">
    <location>
        <begin position="72"/>
        <end position="84"/>
    </location>
</feature>
<keyword evidence="3" id="KW-0813">Transport</keyword>
<feature type="region of interest" description="Disordered" evidence="6">
    <location>
        <begin position="894"/>
        <end position="969"/>
    </location>
</feature>